<feature type="compositionally biased region" description="Low complexity" evidence="1">
    <location>
        <begin position="48"/>
        <end position="64"/>
    </location>
</feature>
<evidence type="ECO:0000259" key="2">
    <source>
        <dbReference type="Pfam" id="PF14475"/>
    </source>
</evidence>
<organism evidence="3 4">
    <name type="scientific">Pichia inconspicua</name>
    <dbReference type="NCBI Taxonomy" id="52247"/>
    <lineage>
        <taxon>Eukaryota</taxon>
        <taxon>Fungi</taxon>
        <taxon>Dikarya</taxon>
        <taxon>Ascomycota</taxon>
        <taxon>Saccharomycotina</taxon>
        <taxon>Pichiomycetes</taxon>
        <taxon>Pichiales</taxon>
        <taxon>Pichiaceae</taxon>
        <taxon>Pichia</taxon>
    </lineage>
</organism>
<keyword evidence="4" id="KW-1185">Reference proteome</keyword>
<feature type="domain" description="Mso1 N-terminal" evidence="2">
    <location>
        <begin position="72"/>
        <end position="102"/>
    </location>
</feature>
<dbReference type="Proteomes" id="UP000307173">
    <property type="component" value="Unassembled WGS sequence"/>
</dbReference>
<feature type="compositionally biased region" description="Polar residues" evidence="1">
    <location>
        <begin position="185"/>
        <end position="199"/>
    </location>
</feature>
<dbReference type="Pfam" id="PF14475">
    <property type="entry name" value="Mso1_Sec1_bdg"/>
    <property type="match status" value="1"/>
</dbReference>
<dbReference type="OrthoDB" id="2683368at2759"/>
<feature type="compositionally biased region" description="Polar residues" evidence="1">
    <location>
        <begin position="118"/>
        <end position="131"/>
    </location>
</feature>
<feature type="compositionally biased region" description="Low complexity" evidence="1">
    <location>
        <begin position="132"/>
        <end position="150"/>
    </location>
</feature>
<dbReference type="InterPro" id="IPR028095">
    <property type="entry name" value="Mso1_N_dom"/>
</dbReference>
<accession>A0A4T0X4G2</accession>
<name>A0A4T0X4G2_9ASCO</name>
<evidence type="ECO:0000256" key="1">
    <source>
        <dbReference type="SAM" id="MobiDB-lite"/>
    </source>
</evidence>
<evidence type="ECO:0000313" key="4">
    <source>
        <dbReference type="Proteomes" id="UP000307173"/>
    </source>
</evidence>
<dbReference type="AlphaFoldDB" id="A0A4T0X4G2"/>
<reference evidence="3 4" key="1">
    <citation type="journal article" date="2019" name="Front. Genet.">
        <title>Whole-Genome Sequencing of the Opportunistic Yeast Pathogen Candida inconspicua Uncovers Its Hybrid Origin.</title>
        <authorList>
            <person name="Mixao V."/>
            <person name="Hansen A.P."/>
            <person name="Saus E."/>
            <person name="Boekhout T."/>
            <person name="Lass-Florl C."/>
            <person name="Gabaldon T."/>
        </authorList>
    </citation>
    <scope>NUCLEOTIDE SEQUENCE [LARGE SCALE GENOMIC DNA]</scope>
    <source>
        <strain evidence="3 4">CBS 180</strain>
    </source>
</reference>
<evidence type="ECO:0000313" key="3">
    <source>
        <dbReference type="EMBL" id="TID30326.1"/>
    </source>
</evidence>
<protein>
    <recommendedName>
        <fullName evidence="2">Mso1 N-terminal domain-containing protein</fullName>
    </recommendedName>
</protein>
<comment type="caution">
    <text evidence="3">The sequence shown here is derived from an EMBL/GenBank/DDBJ whole genome shotgun (WGS) entry which is preliminary data.</text>
</comment>
<gene>
    <name evidence="3" type="ORF">CANINC_001113</name>
</gene>
<proteinExistence type="predicted"/>
<feature type="region of interest" description="Disordered" evidence="1">
    <location>
        <begin position="29"/>
        <end position="70"/>
    </location>
</feature>
<dbReference type="EMBL" id="SELW01000165">
    <property type="protein sequence ID" value="TID30326.1"/>
    <property type="molecule type" value="Genomic_DNA"/>
</dbReference>
<sequence>MFRGIRSLATEIGSDIDGKIRSTNEQLVGKPISAATSRTKRFLRRSADNPGSSASSSSSPGFSFRSKHKDWEEIDGTTEDDTVVHRALVQHFKQQGKSLPAYLVTYSADQQQRRPIARTNTAPPTMNTSQLQSKPQSKPQSQSQSQSQSPTPTPAPAPMSRPHTTRFHSRFGNSSAGESRPPLATGNQGSSSTRFVRRT</sequence>
<feature type="region of interest" description="Disordered" evidence="1">
    <location>
        <begin position="109"/>
        <end position="199"/>
    </location>
</feature>